<accession>A0A0F9C6M8</accession>
<sequence length="452" mass="47027">LELRNTLTGNVVVNGGVIQNTLGTLYGYASGTLDGEVTMNSDVRLRTANNTTVWVTLTGTLNDGANSYKVLRDSGNSEVRLNGPGLYDGGTDITQGRLVINHVDALGTGSVYVGRNLGTGDNQGGGSLLTRVDGSLNGLPSVIVDAGARYEVDSDETTLVTIKTGGALVRNGGTRNFIYSGTGQNIDLERGAIVDKSVVALPTNAEVTALASGDAFWGVYKGERGWSGSALSGNYVVGDDGSTSIYRGFAALNAVTWRPQVSITGTVDEHPNSNQGIFLYAQTGGEIRLEGSPNFNPNAANGKVYMGGDGNLRIESGANIGGSYTTIEKYGTGLVEVRGASGITGKTLNVHEGRLAVRNATALAGSTVTVGSGAIFGVAVAQTDMGDVTIKGGGVLWPYVLTSWQYHDYDSRIPFDNAGVMAQVTMEEGSQFQLRTWGNVWSGGTAEVLPGS</sequence>
<dbReference type="AlphaFoldDB" id="A0A0F9C6M8"/>
<name>A0A0F9C6M8_9ZZZZ</name>
<evidence type="ECO:0000313" key="1">
    <source>
        <dbReference type="EMBL" id="KKK98109.1"/>
    </source>
</evidence>
<organism evidence="1">
    <name type="scientific">marine sediment metagenome</name>
    <dbReference type="NCBI Taxonomy" id="412755"/>
    <lineage>
        <taxon>unclassified sequences</taxon>
        <taxon>metagenomes</taxon>
        <taxon>ecological metagenomes</taxon>
    </lineage>
</organism>
<protein>
    <submittedName>
        <fullName evidence="1">Uncharacterized protein</fullName>
    </submittedName>
</protein>
<reference evidence="1" key="1">
    <citation type="journal article" date="2015" name="Nature">
        <title>Complex archaea that bridge the gap between prokaryotes and eukaryotes.</title>
        <authorList>
            <person name="Spang A."/>
            <person name="Saw J.H."/>
            <person name="Jorgensen S.L."/>
            <person name="Zaremba-Niedzwiedzka K."/>
            <person name="Martijn J."/>
            <person name="Lind A.E."/>
            <person name="van Eijk R."/>
            <person name="Schleper C."/>
            <person name="Guy L."/>
            <person name="Ettema T.J."/>
        </authorList>
    </citation>
    <scope>NUCLEOTIDE SEQUENCE</scope>
</reference>
<feature type="non-terminal residue" evidence="1">
    <location>
        <position position="452"/>
    </location>
</feature>
<feature type="non-terminal residue" evidence="1">
    <location>
        <position position="1"/>
    </location>
</feature>
<dbReference type="EMBL" id="LAZR01045758">
    <property type="protein sequence ID" value="KKK98109.1"/>
    <property type="molecule type" value="Genomic_DNA"/>
</dbReference>
<comment type="caution">
    <text evidence="1">The sequence shown here is derived from an EMBL/GenBank/DDBJ whole genome shotgun (WGS) entry which is preliminary data.</text>
</comment>
<proteinExistence type="predicted"/>
<gene>
    <name evidence="1" type="ORF">LCGC14_2646040</name>
</gene>